<dbReference type="EMBL" id="MOEN01000003">
    <property type="protein sequence ID" value="OMH41165.1"/>
    <property type="molecule type" value="Genomic_DNA"/>
</dbReference>
<dbReference type="Gene3D" id="3.40.190.10">
    <property type="entry name" value="Periplasmic binding protein-like II"/>
    <property type="match status" value="2"/>
</dbReference>
<dbReference type="SUPFAM" id="SSF53850">
    <property type="entry name" value="Periplasmic binding protein-like II"/>
    <property type="match status" value="1"/>
</dbReference>
<comment type="cofactor">
    <cofactor evidence="8">
        <name>dipyrromethane</name>
        <dbReference type="ChEBI" id="CHEBI:60342"/>
    </cofactor>
    <text evidence="8">Binds 1 dipyrromethane group covalently.</text>
</comment>
<dbReference type="GO" id="GO:0004418">
    <property type="term" value="F:hydroxymethylbilane synthase activity"/>
    <property type="evidence" value="ECO:0007669"/>
    <property type="project" value="UniProtKB-UniRule"/>
</dbReference>
<dbReference type="STRING" id="1914305.BLW93_01360"/>
<dbReference type="OrthoDB" id="9810298at2"/>
<dbReference type="FunFam" id="3.40.190.10:FF:000004">
    <property type="entry name" value="Porphobilinogen deaminase"/>
    <property type="match status" value="1"/>
</dbReference>
<dbReference type="InterPro" id="IPR022417">
    <property type="entry name" value="Porphobilin_deaminase_N"/>
</dbReference>
<evidence type="ECO:0000256" key="3">
    <source>
        <dbReference type="ARBA" id="ARBA00005638"/>
    </source>
</evidence>
<evidence type="ECO:0000256" key="5">
    <source>
        <dbReference type="ARBA" id="ARBA00022679"/>
    </source>
</evidence>
<dbReference type="PROSITE" id="PS00533">
    <property type="entry name" value="PORPHOBILINOGEN_DEAM"/>
    <property type="match status" value="1"/>
</dbReference>
<feature type="modified residue" description="S-(dipyrrolylmethanemethyl)cysteine" evidence="8">
    <location>
        <position position="240"/>
    </location>
</feature>
<dbReference type="GO" id="GO:0006782">
    <property type="term" value="P:protoporphyrinogen IX biosynthetic process"/>
    <property type="evidence" value="ECO:0007669"/>
    <property type="project" value="UniProtKB-UniRule"/>
</dbReference>
<comment type="function">
    <text evidence="1 8">Tetrapolymerization of the monopyrrole PBG into the hydroxymethylbilane pre-uroporphyrinogen in several discrete steps.</text>
</comment>
<feature type="domain" description="Porphobilinogen deaminase N-terminal" evidence="9">
    <location>
        <begin position="3"/>
        <end position="210"/>
    </location>
</feature>
<comment type="caution">
    <text evidence="11">The sequence shown here is derived from an EMBL/GenBank/DDBJ whole genome shotgun (WGS) entry which is preliminary data.</text>
</comment>
<dbReference type="InterPro" id="IPR000860">
    <property type="entry name" value="HemC"/>
</dbReference>
<dbReference type="FunFam" id="3.40.190.10:FF:000005">
    <property type="entry name" value="Porphobilinogen deaminase"/>
    <property type="match status" value="1"/>
</dbReference>
<dbReference type="EC" id="2.5.1.61" evidence="8"/>
<sequence>MKIRIGTRKSKLALWQSEWVKAQIQKKYPEIEVELVKIVTKGDKILDAPLAKIGDKGLFTKEIEDAMLKGEVDIAVHSLKDVPSILPEGLKLLAFSHREDPRDAFLSNGKFTFKTLPEGAKVGTSSLRRKAQLKRLRPDLKIEDLRGNVDTRIRKLKEGQYDAIILAAAGVKRLGFDAEIDEILSPDIMIPSVSQGILGIEGRENDLKIEKIVRDVINDENSELAAAVERAFLKTVEGGCQVPMGCYAEVKEKGIYVRAFIASLDGKTFLKEEGLFPKENPRETGKKIAERLLNQGGKEILENLKEETK</sequence>
<name>A0A1R1MMX4_9BACT</name>
<keyword evidence="12" id="KW-1185">Reference proteome</keyword>
<comment type="catalytic activity">
    <reaction evidence="7 8">
        <text>4 porphobilinogen + H2O = hydroxymethylbilane + 4 NH4(+)</text>
        <dbReference type="Rhea" id="RHEA:13185"/>
        <dbReference type="ChEBI" id="CHEBI:15377"/>
        <dbReference type="ChEBI" id="CHEBI:28938"/>
        <dbReference type="ChEBI" id="CHEBI:57845"/>
        <dbReference type="ChEBI" id="CHEBI:58126"/>
        <dbReference type="EC" id="2.5.1.61"/>
    </reaction>
</comment>
<dbReference type="Pfam" id="PF03900">
    <property type="entry name" value="Porphobil_deamC"/>
    <property type="match status" value="1"/>
</dbReference>
<dbReference type="Pfam" id="PF01379">
    <property type="entry name" value="Porphobil_deam"/>
    <property type="match status" value="1"/>
</dbReference>
<dbReference type="Proteomes" id="UP000187408">
    <property type="component" value="Unassembled WGS sequence"/>
</dbReference>
<dbReference type="CDD" id="cd13646">
    <property type="entry name" value="PBP2_EcHMBS_like"/>
    <property type="match status" value="1"/>
</dbReference>
<keyword evidence="5 8" id="KW-0808">Transferase</keyword>
<comment type="pathway">
    <text evidence="2">Porphyrin-containing compound metabolism; protoporphyrin-IX biosynthesis; coproporphyrinogen-III from 5-aminolevulinate: step 2/4.</text>
</comment>
<reference evidence="11 12" key="1">
    <citation type="submission" date="2016-10" db="EMBL/GenBank/DDBJ databases">
        <title>Genome sequence of a sulfur-reducing bacterium Desulfurobacterium indicum K6013.</title>
        <authorList>
            <person name="Cao J."/>
            <person name="Shao Z."/>
            <person name="Alain K."/>
            <person name="Jebbar M."/>
        </authorList>
    </citation>
    <scope>NUCLEOTIDE SEQUENCE [LARGE SCALE GENOMIC DNA]</scope>
    <source>
        <strain evidence="11 12">K6013</strain>
    </source>
</reference>
<evidence type="ECO:0000256" key="8">
    <source>
        <dbReference type="HAMAP-Rule" id="MF_00260"/>
    </source>
</evidence>
<keyword evidence="6 8" id="KW-0627">Porphyrin biosynthesis</keyword>
<dbReference type="PANTHER" id="PTHR11557:SF0">
    <property type="entry name" value="PORPHOBILINOGEN DEAMINASE"/>
    <property type="match status" value="1"/>
</dbReference>
<evidence type="ECO:0000256" key="4">
    <source>
        <dbReference type="ARBA" id="ARBA00011245"/>
    </source>
</evidence>
<dbReference type="InterPro" id="IPR036803">
    <property type="entry name" value="Porphobilinogen_deaminase_C_sf"/>
</dbReference>
<dbReference type="InterPro" id="IPR022419">
    <property type="entry name" value="Porphobilin_deaminase_cofac_BS"/>
</dbReference>
<evidence type="ECO:0000256" key="1">
    <source>
        <dbReference type="ARBA" id="ARBA00002869"/>
    </source>
</evidence>
<evidence type="ECO:0000256" key="7">
    <source>
        <dbReference type="ARBA" id="ARBA00048169"/>
    </source>
</evidence>
<dbReference type="RefSeq" id="WP_076712322.1">
    <property type="nucleotide sequence ID" value="NZ_MOEN01000003.1"/>
</dbReference>
<protein>
    <recommendedName>
        <fullName evidence="8">Porphobilinogen deaminase</fullName>
        <shortName evidence="8">PBG</shortName>
        <ecNumber evidence="8">2.5.1.61</ecNumber>
    </recommendedName>
    <alternativeName>
        <fullName evidence="8">Hydroxymethylbilane synthase</fullName>
        <shortName evidence="8">HMBS</shortName>
    </alternativeName>
    <alternativeName>
        <fullName evidence="8">Pre-uroporphyrinogen synthase</fullName>
    </alternativeName>
</protein>
<evidence type="ECO:0000256" key="2">
    <source>
        <dbReference type="ARBA" id="ARBA00004735"/>
    </source>
</evidence>
<evidence type="ECO:0000259" key="9">
    <source>
        <dbReference type="Pfam" id="PF01379"/>
    </source>
</evidence>
<accession>A0A1R1MMX4</accession>
<dbReference type="PRINTS" id="PR00151">
    <property type="entry name" value="PORPHBDMNASE"/>
</dbReference>
<evidence type="ECO:0000313" key="12">
    <source>
        <dbReference type="Proteomes" id="UP000187408"/>
    </source>
</evidence>
<dbReference type="NCBIfam" id="TIGR00212">
    <property type="entry name" value="hemC"/>
    <property type="match status" value="1"/>
</dbReference>
<dbReference type="GO" id="GO:0005737">
    <property type="term" value="C:cytoplasm"/>
    <property type="evidence" value="ECO:0007669"/>
    <property type="project" value="UniProtKB-UniRule"/>
</dbReference>
<evidence type="ECO:0000259" key="10">
    <source>
        <dbReference type="Pfam" id="PF03900"/>
    </source>
</evidence>
<gene>
    <name evidence="8" type="primary">hemC</name>
    <name evidence="11" type="ORF">BLW93_01360</name>
</gene>
<comment type="miscellaneous">
    <text evidence="8">The porphobilinogen subunits are added to the dipyrromethane group.</text>
</comment>
<evidence type="ECO:0000313" key="11">
    <source>
        <dbReference type="EMBL" id="OMH41165.1"/>
    </source>
</evidence>
<organism evidence="11 12">
    <name type="scientific">Desulfurobacterium indicum</name>
    <dbReference type="NCBI Taxonomy" id="1914305"/>
    <lineage>
        <taxon>Bacteria</taxon>
        <taxon>Pseudomonadati</taxon>
        <taxon>Aquificota</taxon>
        <taxon>Aquificia</taxon>
        <taxon>Desulfurobacteriales</taxon>
        <taxon>Desulfurobacteriaceae</taxon>
        <taxon>Desulfurobacterium</taxon>
    </lineage>
</organism>
<dbReference type="HAMAP" id="MF_00260">
    <property type="entry name" value="Porphobil_deam"/>
    <property type="match status" value="1"/>
</dbReference>
<dbReference type="InterPro" id="IPR022418">
    <property type="entry name" value="Porphobilinogen_deaminase_C"/>
</dbReference>
<dbReference type="PIRSF" id="PIRSF001438">
    <property type="entry name" value="4pyrrol_synth_OHMeBilane_synth"/>
    <property type="match status" value="1"/>
</dbReference>
<proteinExistence type="inferred from homology"/>
<dbReference type="SUPFAM" id="SSF54782">
    <property type="entry name" value="Porphobilinogen deaminase (hydroxymethylbilane synthase), C-terminal domain"/>
    <property type="match status" value="1"/>
</dbReference>
<dbReference type="PANTHER" id="PTHR11557">
    <property type="entry name" value="PORPHOBILINOGEN DEAMINASE"/>
    <property type="match status" value="1"/>
</dbReference>
<dbReference type="Gene3D" id="3.30.160.40">
    <property type="entry name" value="Porphobilinogen deaminase, C-terminal domain"/>
    <property type="match status" value="1"/>
</dbReference>
<dbReference type="AlphaFoldDB" id="A0A1R1MMX4"/>
<evidence type="ECO:0000256" key="6">
    <source>
        <dbReference type="ARBA" id="ARBA00023244"/>
    </source>
</evidence>
<comment type="subunit">
    <text evidence="4 8">Monomer.</text>
</comment>
<comment type="similarity">
    <text evidence="3 8">Belongs to the HMBS family.</text>
</comment>
<feature type="domain" description="Porphobilinogen deaminase C-terminal" evidence="10">
    <location>
        <begin position="225"/>
        <end position="294"/>
    </location>
</feature>